<organism evidence="1">
    <name type="scientific">Siphoviridae sp. ctE6L85</name>
    <dbReference type="NCBI Taxonomy" id="2826202"/>
    <lineage>
        <taxon>Viruses</taxon>
        <taxon>Duplodnaviria</taxon>
        <taxon>Heunggongvirae</taxon>
        <taxon>Uroviricota</taxon>
        <taxon>Caudoviricetes</taxon>
    </lineage>
</organism>
<keyword evidence="1" id="KW-0863">Zinc-finger</keyword>
<sequence length="75" mass="8578">MDFISMEVQILQDKQVCNLCGKELDFFDRQENFTIHTRIGYGSVHDGDKVHLQFCCDCFDKVVAMCTVSPIEEVG</sequence>
<proteinExistence type="predicted"/>
<keyword evidence="1" id="KW-0862">Zinc</keyword>
<dbReference type="GO" id="GO:0008270">
    <property type="term" value="F:zinc ion binding"/>
    <property type="evidence" value="ECO:0007669"/>
    <property type="project" value="UniProtKB-KW"/>
</dbReference>
<protein>
    <submittedName>
        <fullName evidence="1">C2H2 type zinc-finger protein</fullName>
    </submittedName>
</protein>
<reference evidence="1" key="1">
    <citation type="journal article" date="2021" name="Proc. Natl. Acad. Sci. U.S.A.">
        <title>A Catalog of Tens of Thousands of Viruses from Human Metagenomes Reveals Hidden Associations with Chronic Diseases.</title>
        <authorList>
            <person name="Tisza M.J."/>
            <person name="Buck C.B."/>
        </authorList>
    </citation>
    <scope>NUCLEOTIDE SEQUENCE</scope>
    <source>
        <strain evidence="1">CtE6L85</strain>
    </source>
</reference>
<evidence type="ECO:0000313" key="1">
    <source>
        <dbReference type="EMBL" id="DAE21376.1"/>
    </source>
</evidence>
<accession>A0A8S5QQM9</accession>
<name>A0A8S5QQM9_9CAUD</name>
<keyword evidence="1" id="KW-0479">Metal-binding</keyword>
<dbReference type="EMBL" id="BK015711">
    <property type="protein sequence ID" value="DAE21376.1"/>
    <property type="molecule type" value="Genomic_DNA"/>
</dbReference>